<dbReference type="OrthoDB" id="185373at2759"/>
<dbReference type="EMBL" id="CM018033">
    <property type="protein sequence ID" value="KAA8545308.1"/>
    <property type="molecule type" value="Genomic_DNA"/>
</dbReference>
<dbReference type="Proteomes" id="UP000325577">
    <property type="component" value="Linkage Group LG10"/>
</dbReference>
<dbReference type="AlphaFoldDB" id="A0A5J5BR10"/>
<name>A0A5J5BR10_9ASTE</name>
<organism evidence="1 2">
    <name type="scientific">Nyssa sinensis</name>
    <dbReference type="NCBI Taxonomy" id="561372"/>
    <lineage>
        <taxon>Eukaryota</taxon>
        <taxon>Viridiplantae</taxon>
        <taxon>Streptophyta</taxon>
        <taxon>Embryophyta</taxon>
        <taxon>Tracheophyta</taxon>
        <taxon>Spermatophyta</taxon>
        <taxon>Magnoliopsida</taxon>
        <taxon>eudicotyledons</taxon>
        <taxon>Gunneridae</taxon>
        <taxon>Pentapetalae</taxon>
        <taxon>asterids</taxon>
        <taxon>Cornales</taxon>
        <taxon>Nyssaceae</taxon>
        <taxon>Nyssa</taxon>
    </lineage>
</organism>
<sequence>MLEKGWVPDAITHGLLIGSVREETGSEIAAYESCNVEDNISSILAEGLDKTDSGPDFVHVAGILIKFRHSGKVIVDMSGSKLNWRGLLDGNLIQPQGSLACSLLSRLPNFTF</sequence>
<gene>
    <name evidence="1" type="ORF">F0562_020092</name>
</gene>
<accession>A0A5J5BR10</accession>
<keyword evidence="2" id="KW-1185">Reference proteome</keyword>
<evidence type="ECO:0000313" key="1">
    <source>
        <dbReference type="EMBL" id="KAA8545308.1"/>
    </source>
</evidence>
<evidence type="ECO:0000313" key="2">
    <source>
        <dbReference type="Proteomes" id="UP000325577"/>
    </source>
</evidence>
<proteinExistence type="predicted"/>
<reference evidence="1 2" key="1">
    <citation type="submission" date="2019-09" db="EMBL/GenBank/DDBJ databases">
        <title>A chromosome-level genome assembly of the Chinese tupelo Nyssa sinensis.</title>
        <authorList>
            <person name="Yang X."/>
            <person name="Kang M."/>
            <person name="Yang Y."/>
            <person name="Xiong H."/>
            <person name="Wang M."/>
            <person name="Zhang Z."/>
            <person name="Wang Z."/>
            <person name="Wu H."/>
            <person name="Ma T."/>
            <person name="Liu J."/>
            <person name="Xi Z."/>
        </authorList>
    </citation>
    <scope>NUCLEOTIDE SEQUENCE [LARGE SCALE GENOMIC DNA]</scope>
    <source>
        <strain evidence="1">J267</strain>
        <tissue evidence="1">Leaf</tissue>
    </source>
</reference>
<protein>
    <submittedName>
        <fullName evidence="1">Uncharacterized protein</fullName>
    </submittedName>
</protein>